<feature type="domain" description="HTH araC/xylS-type" evidence="9">
    <location>
        <begin position="267"/>
        <end position="365"/>
    </location>
</feature>
<evidence type="ECO:0000259" key="9">
    <source>
        <dbReference type="PROSITE" id="PS01124"/>
    </source>
</evidence>
<dbReference type="SUPFAM" id="SSF52172">
    <property type="entry name" value="CheY-like"/>
    <property type="match status" value="1"/>
</dbReference>
<comment type="caution">
    <text evidence="11">The sequence shown here is derived from an EMBL/GenBank/DDBJ whole genome shotgun (WGS) entry which is preliminary data.</text>
</comment>
<evidence type="ECO:0000256" key="8">
    <source>
        <dbReference type="PROSITE-ProRule" id="PRU00169"/>
    </source>
</evidence>
<sequence>MSREGERGMHKVLIIDDEPWSREVVKALGDWSRLELSVIGEAEDGNEGLRKIGELQPDIVITDMRMPGTDGAELLQAMHGRYPKLKIIVMSGYDDFVYLKQAIRSKAVEYLLKPIKPEELDAALAQSKAELERANQPAWRELAPLFASGADMQRYGDMRERIYTYLMELNKEAAAATCGKLMQELDDRGAGLEAGSALRIANDLMLMLEQFLSEQELSFASLLPGEEARIGRDTSPAGPLKEVGSLYGKAIEALLLLRQSRNRLDMADVRQYVDAHYQNPISLESVAGQFLVSKEHLSRMFKTSVGENLTDYIVRRRMEKARGLIADEGMSIKHAAQLAGYEDIAYFYRVFKKHFGMTPGQLRRD</sequence>
<dbReference type="InterPro" id="IPR051552">
    <property type="entry name" value="HptR"/>
</dbReference>
<name>A0A3A6PIL2_9BACL</name>
<evidence type="ECO:0000256" key="4">
    <source>
        <dbReference type="ARBA" id="ARBA00023012"/>
    </source>
</evidence>
<dbReference type="GO" id="GO:0043565">
    <property type="term" value="F:sequence-specific DNA binding"/>
    <property type="evidence" value="ECO:0007669"/>
    <property type="project" value="InterPro"/>
</dbReference>
<evidence type="ECO:0000256" key="6">
    <source>
        <dbReference type="ARBA" id="ARBA00023125"/>
    </source>
</evidence>
<dbReference type="Proteomes" id="UP000267798">
    <property type="component" value="Unassembled WGS sequence"/>
</dbReference>
<dbReference type="InterPro" id="IPR009057">
    <property type="entry name" value="Homeodomain-like_sf"/>
</dbReference>
<dbReference type="GO" id="GO:0005737">
    <property type="term" value="C:cytoplasm"/>
    <property type="evidence" value="ECO:0007669"/>
    <property type="project" value="UniProtKB-SubCell"/>
</dbReference>
<evidence type="ECO:0000256" key="5">
    <source>
        <dbReference type="ARBA" id="ARBA00023015"/>
    </source>
</evidence>
<keyword evidence="7" id="KW-0804">Transcription</keyword>
<keyword evidence="12" id="KW-1185">Reference proteome</keyword>
<dbReference type="SMART" id="SM00448">
    <property type="entry name" value="REC"/>
    <property type="match status" value="1"/>
</dbReference>
<keyword evidence="3 8" id="KW-0597">Phosphoprotein</keyword>
<dbReference type="GO" id="GO:0000160">
    <property type="term" value="P:phosphorelay signal transduction system"/>
    <property type="evidence" value="ECO:0007669"/>
    <property type="project" value="UniProtKB-KW"/>
</dbReference>
<feature type="modified residue" description="4-aspartylphosphate" evidence="8">
    <location>
        <position position="63"/>
    </location>
</feature>
<feature type="domain" description="Response regulatory" evidence="10">
    <location>
        <begin position="11"/>
        <end position="128"/>
    </location>
</feature>
<evidence type="ECO:0000313" key="12">
    <source>
        <dbReference type="Proteomes" id="UP000267798"/>
    </source>
</evidence>
<evidence type="ECO:0000259" key="10">
    <source>
        <dbReference type="PROSITE" id="PS50110"/>
    </source>
</evidence>
<dbReference type="PANTHER" id="PTHR42713">
    <property type="entry name" value="HISTIDINE KINASE-RELATED"/>
    <property type="match status" value="1"/>
</dbReference>
<keyword evidence="4" id="KW-0902">Two-component regulatory system</keyword>
<dbReference type="PROSITE" id="PS50110">
    <property type="entry name" value="RESPONSE_REGULATORY"/>
    <property type="match status" value="1"/>
</dbReference>
<gene>
    <name evidence="11" type="ORF">D3P09_08815</name>
</gene>
<dbReference type="GO" id="GO:0003700">
    <property type="term" value="F:DNA-binding transcription factor activity"/>
    <property type="evidence" value="ECO:0007669"/>
    <property type="project" value="InterPro"/>
</dbReference>
<protein>
    <submittedName>
        <fullName evidence="11">Response regulator</fullName>
    </submittedName>
</protein>
<evidence type="ECO:0000313" key="11">
    <source>
        <dbReference type="EMBL" id="RJX39516.1"/>
    </source>
</evidence>
<reference evidence="11 12" key="1">
    <citation type="submission" date="2018-09" db="EMBL/GenBank/DDBJ databases">
        <title>Paenibacillus aracenensis nov. sp. isolated from a cave in southern Spain.</title>
        <authorList>
            <person name="Jurado V."/>
            <person name="Gutierrez-Patricio S."/>
            <person name="Gonzalez-Pimentel J.L."/>
            <person name="Miller A.Z."/>
            <person name="Laiz L."/>
            <person name="Saiz-Jimenez C."/>
        </authorList>
    </citation>
    <scope>NUCLEOTIDE SEQUENCE [LARGE SCALE GENOMIC DNA]</scope>
    <source>
        <strain evidence="11 12">JCM 19203</strain>
    </source>
</reference>
<dbReference type="Pfam" id="PF00072">
    <property type="entry name" value="Response_reg"/>
    <property type="match status" value="1"/>
</dbReference>
<dbReference type="PRINTS" id="PR00032">
    <property type="entry name" value="HTHARAC"/>
</dbReference>
<dbReference type="InterPro" id="IPR001789">
    <property type="entry name" value="Sig_transdc_resp-reg_receiver"/>
</dbReference>
<proteinExistence type="predicted"/>
<keyword evidence="5" id="KW-0805">Transcription regulation</keyword>
<dbReference type="PROSITE" id="PS01124">
    <property type="entry name" value="HTH_ARAC_FAMILY_2"/>
    <property type="match status" value="1"/>
</dbReference>
<dbReference type="InterPro" id="IPR018060">
    <property type="entry name" value="HTH_AraC"/>
</dbReference>
<dbReference type="SMART" id="SM00342">
    <property type="entry name" value="HTH_ARAC"/>
    <property type="match status" value="1"/>
</dbReference>
<evidence type="ECO:0000256" key="3">
    <source>
        <dbReference type="ARBA" id="ARBA00022553"/>
    </source>
</evidence>
<dbReference type="AlphaFoldDB" id="A0A3A6PIL2"/>
<evidence type="ECO:0000256" key="2">
    <source>
        <dbReference type="ARBA" id="ARBA00022490"/>
    </source>
</evidence>
<dbReference type="OrthoDB" id="342399at2"/>
<organism evidence="11 12">
    <name type="scientific">Paenibacillus pinisoli</name>
    <dbReference type="NCBI Taxonomy" id="1276110"/>
    <lineage>
        <taxon>Bacteria</taxon>
        <taxon>Bacillati</taxon>
        <taxon>Bacillota</taxon>
        <taxon>Bacilli</taxon>
        <taxon>Bacillales</taxon>
        <taxon>Paenibacillaceae</taxon>
        <taxon>Paenibacillus</taxon>
    </lineage>
</organism>
<keyword evidence="6" id="KW-0238">DNA-binding</keyword>
<comment type="subcellular location">
    <subcellularLocation>
        <location evidence="1">Cytoplasm</location>
    </subcellularLocation>
</comment>
<dbReference type="Pfam" id="PF12833">
    <property type="entry name" value="HTH_18"/>
    <property type="match status" value="1"/>
</dbReference>
<dbReference type="Gene3D" id="1.10.10.60">
    <property type="entry name" value="Homeodomain-like"/>
    <property type="match status" value="2"/>
</dbReference>
<dbReference type="SUPFAM" id="SSF46689">
    <property type="entry name" value="Homeodomain-like"/>
    <property type="match status" value="2"/>
</dbReference>
<dbReference type="InterPro" id="IPR011006">
    <property type="entry name" value="CheY-like_superfamily"/>
</dbReference>
<dbReference type="CDD" id="cd17536">
    <property type="entry name" value="REC_YesN-like"/>
    <property type="match status" value="1"/>
</dbReference>
<accession>A0A3A6PIL2</accession>
<dbReference type="PANTHER" id="PTHR42713:SF3">
    <property type="entry name" value="TRANSCRIPTIONAL REGULATORY PROTEIN HPTR"/>
    <property type="match status" value="1"/>
</dbReference>
<dbReference type="Gene3D" id="3.40.50.2300">
    <property type="match status" value="1"/>
</dbReference>
<evidence type="ECO:0000256" key="7">
    <source>
        <dbReference type="ARBA" id="ARBA00023163"/>
    </source>
</evidence>
<keyword evidence="2" id="KW-0963">Cytoplasm</keyword>
<dbReference type="InterPro" id="IPR020449">
    <property type="entry name" value="Tscrpt_reg_AraC-type_HTH"/>
</dbReference>
<dbReference type="EMBL" id="QXQB01000002">
    <property type="protein sequence ID" value="RJX39516.1"/>
    <property type="molecule type" value="Genomic_DNA"/>
</dbReference>
<evidence type="ECO:0000256" key="1">
    <source>
        <dbReference type="ARBA" id="ARBA00004496"/>
    </source>
</evidence>